<dbReference type="Pfam" id="PF00005">
    <property type="entry name" value="ABC_tran"/>
    <property type="match status" value="1"/>
</dbReference>
<dbReference type="PANTHER" id="PTHR42734">
    <property type="entry name" value="METAL TRANSPORT SYSTEM ATP-BINDING PROTEIN TM_0124-RELATED"/>
    <property type="match status" value="1"/>
</dbReference>
<dbReference type="GO" id="GO:0016887">
    <property type="term" value="F:ATP hydrolysis activity"/>
    <property type="evidence" value="ECO:0007669"/>
    <property type="project" value="InterPro"/>
</dbReference>
<evidence type="ECO:0000256" key="1">
    <source>
        <dbReference type="ARBA" id="ARBA00005417"/>
    </source>
</evidence>
<organism evidence="6 7">
    <name type="scientific">Candidatus Berkiella aquae</name>
    <dbReference type="NCBI Taxonomy" id="295108"/>
    <lineage>
        <taxon>Bacteria</taxon>
        <taxon>Pseudomonadati</taxon>
        <taxon>Pseudomonadota</taxon>
        <taxon>Gammaproteobacteria</taxon>
        <taxon>Candidatus Berkiellales</taxon>
        <taxon>Candidatus Berkiellaceae</taxon>
        <taxon>Candidatus Berkiella</taxon>
    </lineage>
</organism>
<dbReference type="GO" id="GO:0005524">
    <property type="term" value="F:ATP binding"/>
    <property type="evidence" value="ECO:0007669"/>
    <property type="project" value="UniProtKB-KW"/>
</dbReference>
<dbReference type="Proteomes" id="UP000051497">
    <property type="component" value="Unassembled WGS sequence"/>
</dbReference>
<dbReference type="InterPro" id="IPR003439">
    <property type="entry name" value="ABC_transporter-like_ATP-bd"/>
</dbReference>
<evidence type="ECO:0000256" key="3">
    <source>
        <dbReference type="ARBA" id="ARBA00022741"/>
    </source>
</evidence>
<dbReference type="SMART" id="SM00382">
    <property type="entry name" value="AAA"/>
    <property type="match status" value="1"/>
</dbReference>
<keyword evidence="2" id="KW-0813">Transport</keyword>
<dbReference type="InterPro" id="IPR027417">
    <property type="entry name" value="P-loop_NTPase"/>
</dbReference>
<dbReference type="CDD" id="cd03214">
    <property type="entry name" value="ABC_Iron-Siderophores_B12_Hemin"/>
    <property type="match status" value="1"/>
</dbReference>
<accession>A0AAE3L6H8</accession>
<gene>
    <name evidence="6" type="ORF">HT99x_002220</name>
</gene>
<evidence type="ECO:0000256" key="2">
    <source>
        <dbReference type="ARBA" id="ARBA00022448"/>
    </source>
</evidence>
<dbReference type="InterPro" id="IPR003593">
    <property type="entry name" value="AAA+_ATPase"/>
</dbReference>
<protein>
    <submittedName>
        <fullName evidence="6">ATP-binding cassette domain-containing protein</fullName>
    </submittedName>
</protein>
<dbReference type="AlphaFoldDB" id="A0AAE3L6H8"/>
<evidence type="ECO:0000313" key="6">
    <source>
        <dbReference type="EMBL" id="MCS5710238.1"/>
    </source>
</evidence>
<feature type="domain" description="ABC transporter" evidence="5">
    <location>
        <begin position="3"/>
        <end position="245"/>
    </location>
</feature>
<dbReference type="EMBL" id="LKAJ02000001">
    <property type="protein sequence ID" value="MCS5710238.1"/>
    <property type="molecule type" value="Genomic_DNA"/>
</dbReference>
<reference evidence="6" key="1">
    <citation type="journal article" date="2016" name="Genome Announc.">
        <title>Draft Genome Sequences of Two Novel Amoeba-Resistant Intranuclear Bacteria, 'Candidatus Berkiella cookevillensis' and 'Candidatus Berkiella aquae'.</title>
        <authorList>
            <person name="Mehari Y.T."/>
            <person name="Arivett B.A."/>
            <person name="Farone A.L."/>
            <person name="Gunderson J.H."/>
            <person name="Farone M.B."/>
        </authorList>
    </citation>
    <scope>NUCLEOTIDE SEQUENCE</scope>
    <source>
        <strain evidence="6">HT99</strain>
    </source>
</reference>
<name>A0AAE3L6H8_9GAMM</name>
<reference evidence="6" key="2">
    <citation type="submission" date="2021-06" db="EMBL/GenBank/DDBJ databases">
        <title>Genomic Description and Analysis of Intracellular Bacteria, Candidatus Berkiella cookevillensis and Candidatus Berkiella aquae.</title>
        <authorList>
            <person name="Kidane D.T."/>
            <person name="Mehari Y.T."/>
            <person name="Rice F.C."/>
            <person name="Arivett B.A."/>
            <person name="Farone A.L."/>
            <person name="Berk S.G."/>
            <person name="Farone M.B."/>
        </authorList>
    </citation>
    <scope>NUCLEOTIDE SEQUENCE</scope>
    <source>
        <strain evidence="6">HT99</strain>
    </source>
</reference>
<proteinExistence type="inferred from homology"/>
<dbReference type="PROSITE" id="PS50893">
    <property type="entry name" value="ABC_TRANSPORTER_2"/>
    <property type="match status" value="1"/>
</dbReference>
<sequence>MMLQAKNIVKSFTQDTSPILNKLNLSLAPGEFCVLIGSNGSGKSTFLKTLSGENTLDSGQILLNGRDITTLSFSERAKYISGVSQNILQGTIQEMTLLENLVLSQLRGEKAKFKKIKHHYANLREKLFHLNPALEIYLDKPLSCLSGGQKQMVATLMATLNEPFLLLLDEHCSALDPKTQIDVMEFTAKMIAELGITALMVTHHLNDALNYGDRLIMLHQGQISHDFNQRQKKSLKMADLFELFQINNEVFQ</sequence>
<comment type="similarity">
    <text evidence="1">Belongs to the ABC transporter superfamily.</text>
</comment>
<keyword evidence="4 6" id="KW-0067">ATP-binding</keyword>
<evidence type="ECO:0000256" key="4">
    <source>
        <dbReference type="ARBA" id="ARBA00022840"/>
    </source>
</evidence>
<dbReference type="Gene3D" id="3.40.50.300">
    <property type="entry name" value="P-loop containing nucleotide triphosphate hydrolases"/>
    <property type="match status" value="1"/>
</dbReference>
<dbReference type="PANTHER" id="PTHR42734:SF17">
    <property type="entry name" value="METAL TRANSPORT SYSTEM ATP-BINDING PROTEIN TM_0124-RELATED"/>
    <property type="match status" value="1"/>
</dbReference>
<dbReference type="RefSeq" id="WP_075066975.1">
    <property type="nucleotide sequence ID" value="NZ_LKAJ02000001.1"/>
</dbReference>
<evidence type="ECO:0000259" key="5">
    <source>
        <dbReference type="PROSITE" id="PS50893"/>
    </source>
</evidence>
<keyword evidence="7" id="KW-1185">Reference proteome</keyword>
<evidence type="ECO:0000313" key="7">
    <source>
        <dbReference type="Proteomes" id="UP000051497"/>
    </source>
</evidence>
<keyword evidence="3" id="KW-0547">Nucleotide-binding</keyword>
<dbReference type="SUPFAM" id="SSF52540">
    <property type="entry name" value="P-loop containing nucleoside triphosphate hydrolases"/>
    <property type="match status" value="1"/>
</dbReference>
<comment type="caution">
    <text evidence="6">The sequence shown here is derived from an EMBL/GenBank/DDBJ whole genome shotgun (WGS) entry which is preliminary data.</text>
</comment>
<dbReference type="InterPro" id="IPR050153">
    <property type="entry name" value="Metal_Ion_Import_ABC"/>
</dbReference>